<evidence type="ECO:0000259" key="2">
    <source>
        <dbReference type="Pfam" id="PF01636"/>
    </source>
</evidence>
<evidence type="ECO:0000256" key="1">
    <source>
        <dbReference type="ARBA" id="ARBA00038240"/>
    </source>
</evidence>
<sequence>MASSKLLLKAAESFEFHVGTLVFLSNSTNEVYRFLKDNQSYILRLSQKSHEYVPKISAEVDWVYYLVKNGVRASLPIQTCNNELTAIFCDEDKWYIATAFHEAAGRFFDKHNEQLWGPKIFRNWGETMGRMHRLSKSYEVSDILVKRDSWSRRSINNPHLEQGSFNVLLEKLISMESTIDSLPRCCDSFGLIHHDFHPYNFFIDNSEITVFDFDDSIYGWFSLDIAIAATHAVWWGVHAEDRVTKSRFAQLFLREFLMGYEKEHHLTEYWKQTIPMFMEYRNICSFFWWLSEWNGHESCLTENQQNAINHAVMLIERGLPFDGCDIQL</sequence>
<name>A0A1R1B5J2_PAELA</name>
<comment type="caution">
    <text evidence="3">The sequence shown here is derived from an EMBL/GenBank/DDBJ whole genome shotgun (WGS) entry which is preliminary data.</text>
</comment>
<comment type="similarity">
    <text evidence="1">Belongs to the pseudomonas-type ThrB family.</text>
</comment>
<accession>A0A1R1B5J2</accession>
<dbReference type="SUPFAM" id="SSF56112">
    <property type="entry name" value="Protein kinase-like (PK-like)"/>
    <property type="match status" value="1"/>
</dbReference>
<organism evidence="3 4">
    <name type="scientific">Paenibacillus lautus</name>
    <name type="common">Bacillus lautus</name>
    <dbReference type="NCBI Taxonomy" id="1401"/>
    <lineage>
        <taxon>Bacteria</taxon>
        <taxon>Bacillati</taxon>
        <taxon>Bacillota</taxon>
        <taxon>Bacilli</taxon>
        <taxon>Bacillales</taxon>
        <taxon>Paenibacillaceae</taxon>
        <taxon>Paenibacillus</taxon>
    </lineage>
</organism>
<dbReference type="RefSeq" id="WP_076321651.1">
    <property type="nucleotide sequence ID" value="NZ_MRTF01000002.1"/>
</dbReference>
<dbReference type="OrthoDB" id="4030632at2"/>
<dbReference type="STRING" id="1401.BK123_06925"/>
<dbReference type="Proteomes" id="UP000187074">
    <property type="component" value="Unassembled WGS sequence"/>
</dbReference>
<dbReference type="InterPro" id="IPR050249">
    <property type="entry name" value="Pseudomonas-type_ThrB"/>
</dbReference>
<dbReference type="PANTHER" id="PTHR21064:SF6">
    <property type="entry name" value="AMINOGLYCOSIDE PHOSPHOTRANSFERASE DOMAIN-CONTAINING PROTEIN"/>
    <property type="match status" value="1"/>
</dbReference>
<gene>
    <name evidence="3" type="ORF">BK123_06925</name>
</gene>
<dbReference type="GO" id="GO:0004413">
    <property type="term" value="F:homoserine kinase activity"/>
    <property type="evidence" value="ECO:0007669"/>
    <property type="project" value="TreeGrafter"/>
</dbReference>
<feature type="domain" description="Aminoglycoside phosphotransferase" evidence="2">
    <location>
        <begin position="24"/>
        <end position="241"/>
    </location>
</feature>
<dbReference type="InterPro" id="IPR002575">
    <property type="entry name" value="Aminoglycoside_PTrfase"/>
</dbReference>
<evidence type="ECO:0000313" key="3">
    <source>
        <dbReference type="EMBL" id="OME94831.1"/>
    </source>
</evidence>
<protein>
    <recommendedName>
        <fullName evidence="2">Aminoglycoside phosphotransferase domain-containing protein</fullName>
    </recommendedName>
</protein>
<reference evidence="3 4" key="1">
    <citation type="submission" date="2016-11" db="EMBL/GenBank/DDBJ databases">
        <title>Paenibacillus species isolates.</title>
        <authorList>
            <person name="Beno S.M."/>
        </authorList>
    </citation>
    <scope>NUCLEOTIDE SEQUENCE [LARGE SCALE GENOMIC DNA]</scope>
    <source>
        <strain evidence="3 4">FSL F4-0100</strain>
    </source>
</reference>
<dbReference type="GO" id="GO:0009088">
    <property type="term" value="P:threonine biosynthetic process"/>
    <property type="evidence" value="ECO:0007669"/>
    <property type="project" value="TreeGrafter"/>
</dbReference>
<dbReference type="Pfam" id="PF01636">
    <property type="entry name" value="APH"/>
    <property type="match status" value="1"/>
</dbReference>
<evidence type="ECO:0000313" key="4">
    <source>
        <dbReference type="Proteomes" id="UP000187074"/>
    </source>
</evidence>
<dbReference type="AlphaFoldDB" id="A0A1R1B5J2"/>
<dbReference type="EMBL" id="MRTF01000002">
    <property type="protein sequence ID" value="OME94831.1"/>
    <property type="molecule type" value="Genomic_DNA"/>
</dbReference>
<dbReference type="InterPro" id="IPR011009">
    <property type="entry name" value="Kinase-like_dom_sf"/>
</dbReference>
<dbReference type="Gene3D" id="3.90.1200.10">
    <property type="match status" value="1"/>
</dbReference>
<proteinExistence type="inferred from homology"/>
<dbReference type="PANTHER" id="PTHR21064">
    <property type="entry name" value="AMINOGLYCOSIDE PHOSPHOTRANSFERASE DOMAIN-CONTAINING PROTEIN-RELATED"/>
    <property type="match status" value="1"/>
</dbReference>